<protein>
    <submittedName>
        <fullName evidence="1">Uncharacterized protein</fullName>
    </submittedName>
</protein>
<dbReference type="Proteomes" id="UP001210925">
    <property type="component" value="Unassembled WGS sequence"/>
</dbReference>
<evidence type="ECO:0000313" key="1">
    <source>
        <dbReference type="EMBL" id="KAJ3261217.1"/>
    </source>
</evidence>
<proteinExistence type="predicted"/>
<accession>A0AAD5UNZ4</accession>
<dbReference type="Pfam" id="PF19714">
    <property type="entry name" value="DUF6209"/>
    <property type="match status" value="1"/>
</dbReference>
<reference evidence="1" key="1">
    <citation type="submission" date="2020-05" db="EMBL/GenBank/DDBJ databases">
        <title>Phylogenomic resolution of chytrid fungi.</title>
        <authorList>
            <person name="Stajich J.E."/>
            <person name="Amses K."/>
            <person name="Simmons R."/>
            <person name="Seto K."/>
            <person name="Myers J."/>
            <person name="Bonds A."/>
            <person name="Quandt C.A."/>
            <person name="Barry K."/>
            <person name="Liu P."/>
            <person name="Grigoriev I."/>
            <person name="Longcore J.E."/>
            <person name="James T.Y."/>
        </authorList>
    </citation>
    <scope>NUCLEOTIDE SEQUENCE</scope>
    <source>
        <strain evidence="1">PLAUS21</strain>
    </source>
</reference>
<name>A0AAD5UNZ4_9FUNG</name>
<comment type="caution">
    <text evidence="1">The sequence shown here is derived from an EMBL/GenBank/DDBJ whole genome shotgun (WGS) entry which is preliminary data.</text>
</comment>
<dbReference type="EMBL" id="JADGKB010000007">
    <property type="protein sequence ID" value="KAJ3261217.1"/>
    <property type="molecule type" value="Genomic_DNA"/>
</dbReference>
<sequence length="131" mass="14969">MFSLLPLLTMVSAGPVYISFQEDYKNVVLGGALTADSNAQIIYDFRRPVCATSPHFDEQNWTAFVYYVYNNDFKHVYNELIAYHIENRTESYAVPLQNTVKGDLSVWFACGIASDIAYDSNFGQNFHFEIL</sequence>
<keyword evidence="2" id="KW-1185">Reference proteome</keyword>
<organism evidence="1 2">
    <name type="scientific">Boothiomyces macroporosus</name>
    <dbReference type="NCBI Taxonomy" id="261099"/>
    <lineage>
        <taxon>Eukaryota</taxon>
        <taxon>Fungi</taxon>
        <taxon>Fungi incertae sedis</taxon>
        <taxon>Chytridiomycota</taxon>
        <taxon>Chytridiomycota incertae sedis</taxon>
        <taxon>Chytridiomycetes</taxon>
        <taxon>Rhizophydiales</taxon>
        <taxon>Terramycetaceae</taxon>
        <taxon>Boothiomyces</taxon>
    </lineage>
</organism>
<gene>
    <name evidence="1" type="ORF">HK103_006526</name>
</gene>
<dbReference type="AlphaFoldDB" id="A0AAD5UNZ4"/>
<evidence type="ECO:0000313" key="2">
    <source>
        <dbReference type="Proteomes" id="UP001210925"/>
    </source>
</evidence>
<dbReference type="InterPro" id="IPR046181">
    <property type="entry name" value="DUF6209"/>
</dbReference>